<dbReference type="Gene3D" id="3.60.21.10">
    <property type="match status" value="1"/>
</dbReference>
<dbReference type="PIRSF" id="PIRSF000887">
    <property type="entry name" value="Pesterase_MJ0037"/>
    <property type="match status" value="1"/>
</dbReference>
<feature type="domain" description="Calcineurin-like phosphoesterase" evidence="1">
    <location>
        <begin position="31"/>
        <end position="144"/>
    </location>
</feature>
<dbReference type="GO" id="GO:0016787">
    <property type="term" value="F:hydrolase activity"/>
    <property type="evidence" value="ECO:0007669"/>
    <property type="project" value="InterPro"/>
</dbReference>
<dbReference type="PANTHER" id="PTHR39323:SF1">
    <property type="entry name" value="BLR1149 PROTEIN"/>
    <property type="match status" value="1"/>
</dbReference>
<evidence type="ECO:0000259" key="1">
    <source>
        <dbReference type="Pfam" id="PF00149"/>
    </source>
</evidence>
<dbReference type="AlphaFoldDB" id="A0A2S9J1D4"/>
<organism evidence="2 3">
    <name type="scientific">Sphingobacterium haloxyli</name>
    <dbReference type="NCBI Taxonomy" id="2100533"/>
    <lineage>
        <taxon>Bacteria</taxon>
        <taxon>Pseudomonadati</taxon>
        <taxon>Bacteroidota</taxon>
        <taxon>Sphingobacteriia</taxon>
        <taxon>Sphingobacteriales</taxon>
        <taxon>Sphingobacteriaceae</taxon>
        <taxon>Sphingobacterium</taxon>
    </lineage>
</organism>
<dbReference type="Pfam" id="PF00149">
    <property type="entry name" value="Metallophos"/>
    <property type="match status" value="1"/>
</dbReference>
<comment type="caution">
    <text evidence="2">The sequence shown here is derived from an EMBL/GenBank/DDBJ whole genome shotgun (WGS) entry which is preliminary data.</text>
</comment>
<dbReference type="Proteomes" id="UP000239711">
    <property type="component" value="Unassembled WGS sequence"/>
</dbReference>
<dbReference type="PANTHER" id="PTHR39323">
    <property type="entry name" value="BLR1149 PROTEIN"/>
    <property type="match status" value="1"/>
</dbReference>
<evidence type="ECO:0000313" key="3">
    <source>
        <dbReference type="Proteomes" id="UP000239711"/>
    </source>
</evidence>
<evidence type="ECO:0000313" key="2">
    <source>
        <dbReference type="EMBL" id="PRD46593.1"/>
    </source>
</evidence>
<name>A0A2S9J1D4_9SPHI</name>
<proteinExistence type="predicted"/>
<dbReference type="InterPro" id="IPR004843">
    <property type="entry name" value="Calcineurin-like_PHP"/>
</dbReference>
<dbReference type="EMBL" id="PVBQ01000012">
    <property type="protein sequence ID" value="PRD46593.1"/>
    <property type="molecule type" value="Genomic_DNA"/>
</dbReference>
<gene>
    <name evidence="2" type="ORF">C5745_14660</name>
</gene>
<dbReference type="InterPro" id="IPR024173">
    <property type="entry name" value="Pesterase_MJ0037-like"/>
</dbReference>
<dbReference type="InterPro" id="IPR029052">
    <property type="entry name" value="Metallo-depent_PP-like"/>
</dbReference>
<dbReference type="SUPFAM" id="SSF56300">
    <property type="entry name" value="Metallo-dependent phosphatases"/>
    <property type="match status" value="1"/>
</dbReference>
<dbReference type="NCBIfam" id="TIGR04123">
    <property type="entry name" value="P_estr_lig_assc"/>
    <property type="match status" value="1"/>
</dbReference>
<dbReference type="OrthoDB" id="9795838at2"/>
<protein>
    <submittedName>
        <fullName evidence="2">Phosphoesterase</fullName>
    </submittedName>
</protein>
<keyword evidence="3" id="KW-1185">Reference proteome</keyword>
<dbReference type="RefSeq" id="WP_105717756.1">
    <property type="nucleotide sequence ID" value="NZ_PVBQ01000012.1"/>
</dbReference>
<reference evidence="2 3" key="1">
    <citation type="submission" date="2018-02" db="EMBL/GenBank/DDBJ databases">
        <title>The draft genome of Sphingobacterium sp. 5JN-11.</title>
        <authorList>
            <person name="Liu L."/>
            <person name="Li L."/>
            <person name="Liang L."/>
            <person name="Zhang X."/>
            <person name="Wang T."/>
        </authorList>
    </citation>
    <scope>NUCLEOTIDE SEQUENCE [LARGE SCALE GENOMIC DNA]</scope>
    <source>
        <strain evidence="2 3">5JN-11</strain>
    </source>
</reference>
<accession>A0A2S9J1D4</accession>
<dbReference type="InterPro" id="IPR026336">
    <property type="entry name" value="PdeM-like"/>
</dbReference>
<sequence>MNIITQDISFSSTLLTLTNQRVLVWKKHSALILSDLHLGKAAHFRKNGIALPMQVTLQDLQRLEQLIQHFHVEQVIIVGDLIHAGANTEVSLLQLLIAKFPLTKFVLIKGNHDRFTDEEWKKIGIHEIHQDWYLDNIYFIHHASSATDAYTISGHVHPGISVRMPTKRTVTFPCFVVSAQQLILPAFTTFAGFDTKSIPVEAVYYAFHEKDMFCIP</sequence>